<organism evidence="2 3">
    <name type="scientific">Labilibaculum manganireducens</name>
    <dbReference type="NCBI Taxonomy" id="1940525"/>
    <lineage>
        <taxon>Bacteria</taxon>
        <taxon>Pseudomonadati</taxon>
        <taxon>Bacteroidota</taxon>
        <taxon>Bacteroidia</taxon>
        <taxon>Marinilabiliales</taxon>
        <taxon>Marinifilaceae</taxon>
        <taxon>Labilibaculum</taxon>
    </lineage>
</organism>
<dbReference type="Proteomes" id="UP000233618">
    <property type="component" value="Unassembled WGS sequence"/>
</dbReference>
<keyword evidence="3" id="KW-1185">Reference proteome</keyword>
<feature type="transmembrane region" description="Helical" evidence="1">
    <location>
        <begin position="46"/>
        <end position="65"/>
    </location>
</feature>
<keyword evidence="1" id="KW-0812">Transmembrane</keyword>
<name>A0A2N3I1L0_9BACT</name>
<evidence type="ECO:0000256" key="1">
    <source>
        <dbReference type="SAM" id="Phobius"/>
    </source>
</evidence>
<proteinExistence type="predicted"/>
<comment type="caution">
    <text evidence="2">The sequence shown here is derived from an EMBL/GenBank/DDBJ whole genome shotgun (WGS) entry which is preliminary data.</text>
</comment>
<accession>A0A2N3I1L0</accession>
<gene>
    <name evidence="2" type="ORF">BZG01_14725</name>
</gene>
<dbReference type="AlphaFoldDB" id="A0A2N3I1L0"/>
<evidence type="ECO:0000313" key="3">
    <source>
        <dbReference type="Proteomes" id="UP000233618"/>
    </source>
</evidence>
<sequence>MKDLEKILRDHKDQFDDYEPQDGHFENFLEKLNHQKKRNAFESIPNFLKVAVIITFVIFSGLVGYQIRNIQGDRLGLGAVSPEYKEVEAFYTANINNQLGMLKQLGSFDKKQHQSILSEELKDMDERYSQLKKELKLHPDDDRIIQAMIEYYQVKTSILNRIIEQLYLIKKQNRNNLNTAV</sequence>
<reference evidence="2 3" key="1">
    <citation type="journal article" date="2017" name="Front. Microbiol.">
        <title>Labilibaculum manganireducens gen. nov., sp. nov. and Labilibaculum filiforme sp. nov., Novel Bacteroidetes Isolated from Subsurface Sediments of the Baltic Sea.</title>
        <authorList>
            <person name="Vandieken V."/>
            <person name="Marshall I.P."/>
            <person name="Niemann H."/>
            <person name="Engelen B."/>
            <person name="Cypionka H."/>
        </authorList>
    </citation>
    <scope>NUCLEOTIDE SEQUENCE [LARGE SCALE GENOMIC DNA]</scope>
    <source>
        <strain evidence="2 3">59.10-2M</strain>
    </source>
</reference>
<dbReference type="RefSeq" id="WP_101310609.1">
    <property type="nucleotide sequence ID" value="NZ_CAXXEE010000003.1"/>
</dbReference>
<protein>
    <recommendedName>
        <fullName evidence="4">Anti-sigma factor</fullName>
    </recommendedName>
</protein>
<evidence type="ECO:0008006" key="4">
    <source>
        <dbReference type="Google" id="ProtNLM"/>
    </source>
</evidence>
<keyword evidence="1" id="KW-1133">Transmembrane helix</keyword>
<keyword evidence="1" id="KW-0472">Membrane</keyword>
<dbReference type="EMBL" id="MVDE01000024">
    <property type="protein sequence ID" value="PKQ64133.1"/>
    <property type="molecule type" value="Genomic_DNA"/>
</dbReference>
<evidence type="ECO:0000313" key="2">
    <source>
        <dbReference type="EMBL" id="PKQ64133.1"/>
    </source>
</evidence>